<dbReference type="RefSeq" id="WP_257769747.1">
    <property type="nucleotide sequence ID" value="NZ_CP102480.1"/>
</dbReference>
<dbReference type="PANTHER" id="PTHR10961">
    <property type="entry name" value="PEROXISOMAL SARCOSINE OXIDASE"/>
    <property type="match status" value="1"/>
</dbReference>
<dbReference type="SUPFAM" id="SSF51905">
    <property type="entry name" value="FAD/NAD(P)-binding domain"/>
    <property type="match status" value="1"/>
</dbReference>
<comment type="cofactor">
    <cofactor evidence="1">
        <name>FAD</name>
        <dbReference type="ChEBI" id="CHEBI:57692"/>
    </cofactor>
</comment>
<evidence type="ECO:0000259" key="5">
    <source>
        <dbReference type="Pfam" id="PF01266"/>
    </source>
</evidence>
<dbReference type="InterPro" id="IPR036188">
    <property type="entry name" value="FAD/NAD-bd_sf"/>
</dbReference>
<evidence type="ECO:0000256" key="2">
    <source>
        <dbReference type="ARBA" id="ARBA00022630"/>
    </source>
</evidence>
<accession>A0A9J7ATA0</accession>
<evidence type="ECO:0000256" key="4">
    <source>
        <dbReference type="ARBA" id="ARBA00023002"/>
    </source>
</evidence>
<evidence type="ECO:0000313" key="6">
    <source>
        <dbReference type="EMBL" id="UUX50560.1"/>
    </source>
</evidence>
<keyword evidence="7" id="KW-1185">Reference proteome</keyword>
<dbReference type="AlphaFoldDB" id="A0A9J7ATA0"/>
<keyword evidence="2" id="KW-0285">Flavoprotein</keyword>
<protein>
    <submittedName>
        <fullName evidence="6">FAD-binding oxidoreductase</fullName>
    </submittedName>
</protein>
<gene>
    <name evidence="6" type="ORF">NUH88_02445</name>
</gene>
<dbReference type="InterPro" id="IPR045170">
    <property type="entry name" value="MTOX"/>
</dbReference>
<reference evidence="6" key="1">
    <citation type="submission" date="2022-08" db="EMBL/GenBank/DDBJ databases">
        <title>Nisaea acidiphila sp. nov., isolated from a marine algal debris and emended description of the genus Nisaea Urios et al. 2008.</title>
        <authorList>
            <person name="Kwon K."/>
        </authorList>
    </citation>
    <scope>NUCLEOTIDE SEQUENCE</scope>
    <source>
        <strain evidence="6">MEBiC11861</strain>
    </source>
</reference>
<dbReference type="Proteomes" id="UP001060336">
    <property type="component" value="Chromosome"/>
</dbReference>
<dbReference type="InterPro" id="IPR006076">
    <property type="entry name" value="FAD-dep_OxRdtase"/>
</dbReference>
<evidence type="ECO:0000313" key="7">
    <source>
        <dbReference type="Proteomes" id="UP001060336"/>
    </source>
</evidence>
<feature type="domain" description="FAD dependent oxidoreductase" evidence="5">
    <location>
        <begin position="5"/>
        <end position="356"/>
    </location>
</feature>
<dbReference type="Gene3D" id="3.30.9.10">
    <property type="entry name" value="D-Amino Acid Oxidase, subunit A, domain 2"/>
    <property type="match status" value="1"/>
</dbReference>
<organism evidence="6 7">
    <name type="scientific">Nisaea acidiphila</name>
    <dbReference type="NCBI Taxonomy" id="1862145"/>
    <lineage>
        <taxon>Bacteria</taxon>
        <taxon>Pseudomonadati</taxon>
        <taxon>Pseudomonadota</taxon>
        <taxon>Alphaproteobacteria</taxon>
        <taxon>Rhodospirillales</taxon>
        <taxon>Thalassobaculaceae</taxon>
        <taxon>Nisaea</taxon>
    </lineage>
</organism>
<dbReference type="PANTHER" id="PTHR10961:SF10">
    <property type="entry name" value="FAD DEPENDENT OXIDOREDUCTASE DOMAIN-CONTAINING PROTEIN"/>
    <property type="match status" value="1"/>
</dbReference>
<evidence type="ECO:0000256" key="3">
    <source>
        <dbReference type="ARBA" id="ARBA00022827"/>
    </source>
</evidence>
<dbReference type="KEGG" id="naci:NUH88_02445"/>
<proteinExistence type="predicted"/>
<dbReference type="Gene3D" id="3.50.50.60">
    <property type="entry name" value="FAD/NAD(P)-binding domain"/>
    <property type="match status" value="1"/>
</dbReference>
<keyword evidence="3" id="KW-0274">FAD</keyword>
<dbReference type="Pfam" id="PF01266">
    <property type="entry name" value="DAO"/>
    <property type="match status" value="1"/>
</dbReference>
<evidence type="ECO:0000256" key="1">
    <source>
        <dbReference type="ARBA" id="ARBA00001974"/>
    </source>
</evidence>
<dbReference type="GO" id="GO:0008115">
    <property type="term" value="F:sarcosine oxidase activity"/>
    <property type="evidence" value="ECO:0007669"/>
    <property type="project" value="TreeGrafter"/>
</dbReference>
<sequence>MYRHIIVGRGLIGSAAARHLSAWQDGVAVVGPDEPEYRLSHDGVFASHYDEGRLTRIYDPAPEWSLTAARSIARYPEIEAESGVDFFTSAGYLGIVGSEDIETKPAVALARENGGNTTAIDASTMRELYPFLSLPNDCAGIRETETAGYVSPRSLVRAQTRVAEKNGAEIIRAAAKSLDVRGSTVAVTTDDGRTLEAERVLIATGGYTDACKLLPRPLALTVYGRTVVLFRVTDAAAEVLEGMPTIIDKFAGSYILPPIRYPDGHAYVKIGIGTEADTQLKSLADLDGWFKSTGSERNRIEFTDVIERLIPVLKECPERHTDTCVTTYSKSGLPYIDFVAGDHLAVAVAGNGKGAKGSDDWGYAAARLMEGGEWDHPIPRYRLKASFA</sequence>
<name>A0A9J7ATA0_9PROT</name>
<dbReference type="GO" id="GO:0050660">
    <property type="term" value="F:flavin adenine dinucleotide binding"/>
    <property type="evidence" value="ECO:0007669"/>
    <property type="project" value="InterPro"/>
</dbReference>
<dbReference type="EMBL" id="CP102480">
    <property type="protein sequence ID" value="UUX50560.1"/>
    <property type="molecule type" value="Genomic_DNA"/>
</dbReference>
<keyword evidence="4" id="KW-0560">Oxidoreductase</keyword>